<evidence type="ECO:0000259" key="2">
    <source>
        <dbReference type="PROSITE" id="PS50053"/>
    </source>
</evidence>
<feature type="domain" description="BEN" evidence="3">
    <location>
        <begin position="469"/>
        <end position="561"/>
    </location>
</feature>
<feature type="region of interest" description="Disordered" evidence="1">
    <location>
        <begin position="73"/>
        <end position="142"/>
    </location>
</feature>
<feature type="compositionally biased region" description="Basic and acidic residues" evidence="1">
    <location>
        <begin position="112"/>
        <end position="128"/>
    </location>
</feature>
<dbReference type="SMART" id="SM01025">
    <property type="entry name" value="BEN"/>
    <property type="match status" value="1"/>
</dbReference>
<dbReference type="PROSITE" id="PS51457">
    <property type="entry name" value="BEN"/>
    <property type="match status" value="1"/>
</dbReference>
<dbReference type="SUPFAM" id="SSF54236">
    <property type="entry name" value="Ubiquitin-like"/>
    <property type="match status" value="1"/>
</dbReference>
<keyword evidence="6" id="KW-1185">Reference proteome</keyword>
<protein>
    <recommendedName>
        <fullName evidence="7">Ubiquitin-like domain-containing protein</fullName>
    </recommendedName>
</protein>
<dbReference type="InterPro" id="IPR000626">
    <property type="entry name" value="Ubiquitin-like_dom"/>
</dbReference>
<evidence type="ECO:0000313" key="5">
    <source>
        <dbReference type="EMBL" id="CAH3161379.1"/>
    </source>
</evidence>
<feature type="compositionally biased region" description="Basic and acidic residues" evidence="1">
    <location>
        <begin position="73"/>
        <end position="85"/>
    </location>
</feature>
<evidence type="ECO:0008006" key="7">
    <source>
        <dbReference type="Google" id="ProtNLM"/>
    </source>
</evidence>
<dbReference type="Pfam" id="PF10523">
    <property type="entry name" value="BEN"/>
    <property type="match status" value="1"/>
</dbReference>
<gene>
    <name evidence="5" type="ORF">PEVE_00003903</name>
    <name evidence="4" type="ORF">PEVE_00021712</name>
</gene>
<dbReference type="Gene3D" id="1.10.10.2590">
    <property type="entry name" value="BEN domain"/>
    <property type="match status" value="1"/>
</dbReference>
<feature type="region of interest" description="Disordered" evidence="1">
    <location>
        <begin position="157"/>
        <end position="209"/>
    </location>
</feature>
<evidence type="ECO:0000256" key="1">
    <source>
        <dbReference type="SAM" id="MobiDB-lite"/>
    </source>
</evidence>
<evidence type="ECO:0000313" key="4">
    <source>
        <dbReference type="EMBL" id="CAH3024119.1"/>
    </source>
</evidence>
<dbReference type="Gene3D" id="3.10.20.90">
    <property type="entry name" value="Phosphatidylinositol 3-kinase Catalytic Subunit, Chain A, domain 1"/>
    <property type="match status" value="1"/>
</dbReference>
<evidence type="ECO:0000313" key="6">
    <source>
        <dbReference type="Proteomes" id="UP001159427"/>
    </source>
</evidence>
<accession>A0ABN8M808</accession>
<dbReference type="InterPro" id="IPR029071">
    <property type="entry name" value="Ubiquitin-like_domsf"/>
</dbReference>
<comment type="caution">
    <text evidence="4">The sequence shown here is derived from an EMBL/GenBank/DDBJ whole genome shotgun (WGS) entry which is preliminary data.</text>
</comment>
<dbReference type="InterPro" id="IPR018379">
    <property type="entry name" value="BEN_domain"/>
</dbReference>
<proteinExistence type="predicted"/>
<feature type="domain" description="Ubiquitin-like" evidence="2">
    <location>
        <begin position="223"/>
        <end position="277"/>
    </location>
</feature>
<dbReference type="EMBL" id="CALNXI010000290">
    <property type="protein sequence ID" value="CAH3024119.1"/>
    <property type="molecule type" value="Genomic_DNA"/>
</dbReference>
<sequence>MAVFYAVEFPLEDAKSRGPHIVPESKVKEENGSTRVLWKVVDENGELTEAYFTAKNLKKGTKKECSEFIDRLKKSREKAEISNKSERRRKKPQKFDDYDFEDLTEQPTAKKPRPEFREFSLKNVHAEDLQMTESDSESFDQEAEEKAVLANWQKKALSSKAAKKQITNRISRQNREESRSEEKRKHKAKKDKENEDKGLSNAAQKKARSEIAENQSINIGKTVSLGMKLLLHGNETDKPVEFNLSVEPETTFKTLKNLIAKTTRIPSDNQLLVIKGQEWKMEEHGRICDDWSTDDLVAIFEVLEPSKGNSKHVNTKADNLPYVNISCLQVESGLFIGRTLQSKTRFYVICLGTGKFDNDLEEKVDKILHQVSEMTAKLHKLTDAVRKFEQCKACKKRYYKAVDNADISFEDQLSNVELTPSPSVSISPKASASNSPVSPLTTSQPQKSLNQLQKPSNERESTMLIGSPSRGVYVAKKNVDQIAKSSPKRFALKLFELVFSREEAKLGSVEGKGDKLLKLDPNRMAAVRECTEMSFPADENLKWTEIKKSIDEKCRMVRNNRCFVWAGVNTSKD</sequence>
<feature type="region of interest" description="Disordered" evidence="1">
    <location>
        <begin position="420"/>
        <end position="465"/>
    </location>
</feature>
<reference evidence="4 6" key="1">
    <citation type="submission" date="2022-05" db="EMBL/GenBank/DDBJ databases">
        <authorList>
            <consortium name="Genoscope - CEA"/>
            <person name="William W."/>
        </authorList>
    </citation>
    <scope>NUCLEOTIDE SEQUENCE [LARGE SCALE GENOMIC DNA]</scope>
</reference>
<feature type="compositionally biased region" description="Polar residues" evidence="1">
    <location>
        <begin position="420"/>
        <end position="455"/>
    </location>
</feature>
<feature type="compositionally biased region" description="Basic and acidic residues" evidence="1">
    <location>
        <begin position="173"/>
        <end position="183"/>
    </location>
</feature>
<name>A0ABN8M808_9CNID</name>
<dbReference type="Proteomes" id="UP001159427">
    <property type="component" value="Unassembled WGS sequence"/>
</dbReference>
<organism evidence="4 6">
    <name type="scientific">Porites evermanni</name>
    <dbReference type="NCBI Taxonomy" id="104178"/>
    <lineage>
        <taxon>Eukaryota</taxon>
        <taxon>Metazoa</taxon>
        <taxon>Cnidaria</taxon>
        <taxon>Anthozoa</taxon>
        <taxon>Hexacorallia</taxon>
        <taxon>Scleractinia</taxon>
        <taxon>Fungiina</taxon>
        <taxon>Poritidae</taxon>
        <taxon>Porites</taxon>
    </lineage>
</organism>
<dbReference type="EMBL" id="CALNXI010001238">
    <property type="protein sequence ID" value="CAH3161379.1"/>
    <property type="molecule type" value="Genomic_DNA"/>
</dbReference>
<evidence type="ECO:0000259" key="3">
    <source>
        <dbReference type="PROSITE" id="PS51457"/>
    </source>
</evidence>
<dbReference type="PROSITE" id="PS50053">
    <property type="entry name" value="UBIQUITIN_2"/>
    <property type="match status" value="1"/>
</dbReference>